<dbReference type="GO" id="GO:0030139">
    <property type="term" value="C:endocytic vesicle"/>
    <property type="evidence" value="ECO:0007669"/>
    <property type="project" value="TreeGrafter"/>
</dbReference>
<dbReference type="AlphaFoldDB" id="A0A2R5GH95"/>
<dbReference type="EMBL" id="BEYU01000028">
    <property type="protein sequence ID" value="GBG27224.1"/>
    <property type="molecule type" value="Genomic_DNA"/>
</dbReference>
<evidence type="ECO:0000313" key="3">
    <source>
        <dbReference type="EMBL" id="GBG27224.1"/>
    </source>
</evidence>
<feature type="compositionally biased region" description="Low complexity" evidence="1">
    <location>
        <begin position="207"/>
        <end position="225"/>
    </location>
</feature>
<evidence type="ECO:0000259" key="2">
    <source>
        <dbReference type="PROSITE" id="PS51205"/>
    </source>
</evidence>
<feature type="compositionally biased region" description="Polar residues" evidence="1">
    <location>
        <begin position="226"/>
        <end position="249"/>
    </location>
</feature>
<dbReference type="InParanoid" id="A0A2R5GH95"/>
<keyword evidence="4" id="KW-1185">Reference proteome</keyword>
<dbReference type="PANTHER" id="PTHR23101">
    <property type="entry name" value="RAB GDP/GTP EXCHANGE FACTOR"/>
    <property type="match status" value="1"/>
</dbReference>
<gene>
    <name evidence="3" type="ORF">FCC1311_034462</name>
</gene>
<feature type="compositionally biased region" description="Basic and acidic residues" evidence="1">
    <location>
        <begin position="170"/>
        <end position="190"/>
    </location>
</feature>
<dbReference type="PROSITE" id="PS51205">
    <property type="entry name" value="VPS9"/>
    <property type="match status" value="1"/>
</dbReference>
<dbReference type="PANTHER" id="PTHR23101:SF25">
    <property type="entry name" value="GTPASE-ACTIVATING PROTEIN AND VPS9 DOMAIN-CONTAINING PROTEIN 1"/>
    <property type="match status" value="1"/>
</dbReference>
<evidence type="ECO:0000313" key="4">
    <source>
        <dbReference type="Proteomes" id="UP000241890"/>
    </source>
</evidence>
<name>A0A2R5GH95_9STRA</name>
<reference evidence="3 4" key="1">
    <citation type="submission" date="2017-12" db="EMBL/GenBank/DDBJ databases">
        <title>Sequencing, de novo assembly and annotation of complete genome of a new Thraustochytrid species, strain FCC1311.</title>
        <authorList>
            <person name="Sedici K."/>
            <person name="Godart F."/>
            <person name="Aiese Cigliano R."/>
            <person name="Sanseverino W."/>
            <person name="Barakat M."/>
            <person name="Ortet P."/>
            <person name="Marechal E."/>
            <person name="Cagnac O."/>
            <person name="Amato A."/>
        </authorList>
    </citation>
    <scope>NUCLEOTIDE SEQUENCE [LARGE SCALE GENOMIC DNA]</scope>
</reference>
<feature type="region of interest" description="Disordered" evidence="1">
    <location>
        <begin position="1"/>
        <end position="253"/>
    </location>
</feature>
<dbReference type="InterPro" id="IPR045046">
    <property type="entry name" value="Vps9-like"/>
</dbReference>
<dbReference type="GO" id="GO:0005829">
    <property type="term" value="C:cytosol"/>
    <property type="evidence" value="ECO:0007669"/>
    <property type="project" value="TreeGrafter"/>
</dbReference>
<comment type="caution">
    <text evidence="3">The sequence shown here is derived from an EMBL/GenBank/DDBJ whole genome shotgun (WGS) entry which is preliminary data.</text>
</comment>
<feature type="domain" description="VPS9" evidence="2">
    <location>
        <begin position="366"/>
        <end position="505"/>
    </location>
</feature>
<dbReference type="GO" id="GO:0016192">
    <property type="term" value="P:vesicle-mediated transport"/>
    <property type="evidence" value="ECO:0007669"/>
    <property type="project" value="InterPro"/>
</dbReference>
<protein>
    <submittedName>
        <fullName evidence="3">GTPase-activating protein and VPS9 domain-containing protein 1</fullName>
    </submittedName>
</protein>
<feature type="compositionally biased region" description="Polar residues" evidence="1">
    <location>
        <begin position="115"/>
        <end position="129"/>
    </location>
</feature>
<dbReference type="Proteomes" id="UP000241890">
    <property type="component" value="Unassembled WGS sequence"/>
</dbReference>
<dbReference type="Gene3D" id="1.20.1050.80">
    <property type="entry name" value="VPS9 domain"/>
    <property type="match status" value="1"/>
</dbReference>
<dbReference type="GO" id="GO:0031267">
    <property type="term" value="F:small GTPase binding"/>
    <property type="evidence" value="ECO:0007669"/>
    <property type="project" value="TreeGrafter"/>
</dbReference>
<dbReference type="InterPro" id="IPR003123">
    <property type="entry name" value="VPS9"/>
</dbReference>
<dbReference type="OrthoDB" id="300289at2759"/>
<dbReference type="InterPro" id="IPR037191">
    <property type="entry name" value="VPS9_dom_sf"/>
</dbReference>
<organism evidence="3 4">
    <name type="scientific">Hondaea fermentalgiana</name>
    <dbReference type="NCBI Taxonomy" id="2315210"/>
    <lineage>
        <taxon>Eukaryota</taxon>
        <taxon>Sar</taxon>
        <taxon>Stramenopiles</taxon>
        <taxon>Bigyra</taxon>
        <taxon>Labyrinthulomycetes</taxon>
        <taxon>Thraustochytrida</taxon>
        <taxon>Thraustochytriidae</taxon>
        <taxon>Hondaea</taxon>
    </lineage>
</organism>
<dbReference type="Gene3D" id="1.10.246.120">
    <property type="match status" value="1"/>
</dbReference>
<dbReference type="SUPFAM" id="SSF109993">
    <property type="entry name" value="VPS9 domain"/>
    <property type="match status" value="1"/>
</dbReference>
<accession>A0A2R5GH95</accession>
<dbReference type="SMART" id="SM00167">
    <property type="entry name" value="VPS9"/>
    <property type="match status" value="1"/>
</dbReference>
<dbReference type="Pfam" id="PF02204">
    <property type="entry name" value="VPS9"/>
    <property type="match status" value="1"/>
</dbReference>
<proteinExistence type="predicted"/>
<feature type="compositionally biased region" description="Low complexity" evidence="1">
    <location>
        <begin position="150"/>
        <end position="164"/>
    </location>
</feature>
<feature type="compositionally biased region" description="Polar residues" evidence="1">
    <location>
        <begin position="191"/>
        <end position="206"/>
    </location>
</feature>
<sequence length="658" mass="70923">MSESDAHAHAPVYEPIFGDDARGNGDASYDPFASLQSDGAVSGVSEERRGGGVSNYEQRRQDLLDSARAAQAAFVTDHEQGRQPEEDDTDSEGNQSGAGSTDDKRELPPGFAFPVTTQIMQFLNKISTQPGPPLPGEATLRALQRYQSNGSHGSRTSGASTTSSQPRNRGSGDADSTRRNDEHTLSDRENVSLSEQPPSSTPANTGSAQVEDASAQSESASQENETPNSVTASKPKKTQTPNGTDSTAKSSRKSAYATFIQTLKEPRAADTVAAIKALVLHFFKEAAALQREDGDAAPVWDDVPGQDSALARQFQAAMRKLEAKMRANAQWKNDCEEAWAATCEALEKFVLLKLHGAFFCATDRERTLDQALCDRIKSLTFVRASHLDVHHFGRNNLEQWQKAGSELAKMNEFKSPRDKVICVLNACRLLSSLLGDDGRLPGADDLLPALIFVLLKENPRNVHSNVSYIASFRNPARLKGEAGYFFTQLASAAAFVQTLDSSMLSSVSASQFDALVAHCQRKLAEDAAFSFGWEGIRPEEEAKVLAEAQGVSHGAEAILPLRDAQQETSDVAVGLDKAAVTLGELLSESEPSPASTVEAWKAQRLRFKDRTAESLTLGEVSELLEEYKALASVVDALAVTRSPDSAKNGATLDDDDSI</sequence>
<dbReference type="GO" id="GO:0005085">
    <property type="term" value="F:guanyl-nucleotide exchange factor activity"/>
    <property type="evidence" value="ECO:0007669"/>
    <property type="project" value="InterPro"/>
</dbReference>
<evidence type="ECO:0000256" key="1">
    <source>
        <dbReference type="SAM" id="MobiDB-lite"/>
    </source>
</evidence>